<dbReference type="EMBL" id="JBFXLU010000007">
    <property type="protein sequence ID" value="KAL2856513.1"/>
    <property type="molecule type" value="Genomic_DNA"/>
</dbReference>
<keyword evidence="2 3" id="KW-0040">ANK repeat</keyword>
<dbReference type="PANTHER" id="PTHR24198:SF165">
    <property type="entry name" value="ANKYRIN REPEAT-CONTAINING PROTEIN-RELATED"/>
    <property type="match status" value="1"/>
</dbReference>
<feature type="region of interest" description="Disordered" evidence="4">
    <location>
        <begin position="1"/>
        <end position="82"/>
    </location>
</feature>
<sequence length="460" mass="51016">MTSKKSAVENDPDDPDEPLPAYRPPSPTPSYRTVETRVAEPTTRARTGITGRLSGIFSSRATRRPVPAAAPPPQITHLGPQPEPKWMGPDDEKDARANVGETLVVRARRSIEENNYWRFRSLMREKFDVDTTFEDGSRLLHIAAEFGRVSMVQDLLRCKPDVIITNGRWYTPVHLAAKNGHMQVLEMLLTAEAEPKSKKPRLRTSLELAAEWGYEDVVRVIAQLENHAVGEGIYRQRPWIVRWAADCAAENGHRAITALLNDLAGTIPDPYAVRYELNILNHAITNGWPEVVAQALARCRRDNLLHNPGDPSWIQLLLSAAKIGNPDIVAQLLRAGIPATVGTPSRHGYLWPLNSAANGGHLEAVRLLLDYGADPNAQDKDNNTALYLAMLYPPFTPVVKLLVERGADVHIIGQRGYTACDLAKQIDDAEVHKLFSACIEKCPRKGKLLPPWKEALGLEA</sequence>
<evidence type="ECO:0000256" key="2">
    <source>
        <dbReference type="ARBA" id="ARBA00023043"/>
    </source>
</evidence>
<comment type="caution">
    <text evidence="5">The sequence shown here is derived from an EMBL/GenBank/DDBJ whole genome shotgun (WGS) entry which is preliminary data.</text>
</comment>
<reference evidence="5 6" key="1">
    <citation type="submission" date="2024-07" db="EMBL/GenBank/DDBJ databases">
        <title>Section-level genome sequencing and comparative genomics of Aspergillus sections Usti and Cavernicolus.</title>
        <authorList>
            <consortium name="Lawrence Berkeley National Laboratory"/>
            <person name="Nybo J.L."/>
            <person name="Vesth T.C."/>
            <person name="Theobald S."/>
            <person name="Frisvad J.C."/>
            <person name="Larsen T.O."/>
            <person name="Kjaerboelling I."/>
            <person name="Rothschild-Mancinelli K."/>
            <person name="Lyhne E.K."/>
            <person name="Kogle M.E."/>
            <person name="Barry K."/>
            <person name="Clum A."/>
            <person name="Na H."/>
            <person name="Ledsgaard L."/>
            <person name="Lin J."/>
            <person name="Lipzen A."/>
            <person name="Kuo A."/>
            <person name="Riley R."/>
            <person name="Mondo S."/>
            <person name="Labutti K."/>
            <person name="Haridas S."/>
            <person name="Pangalinan J."/>
            <person name="Salamov A.A."/>
            <person name="Simmons B.A."/>
            <person name="Magnuson J.K."/>
            <person name="Chen J."/>
            <person name="Drula E."/>
            <person name="Henrissat B."/>
            <person name="Wiebenga A."/>
            <person name="Lubbers R.J."/>
            <person name="Gomes A.C."/>
            <person name="Makela M.R."/>
            <person name="Stajich J."/>
            <person name="Grigoriev I.V."/>
            <person name="Mortensen U.H."/>
            <person name="De Vries R.P."/>
            <person name="Baker S.E."/>
            <person name="Andersen M.R."/>
        </authorList>
    </citation>
    <scope>NUCLEOTIDE SEQUENCE [LARGE SCALE GENOMIC DNA]</scope>
    <source>
        <strain evidence="5 6">CBS 123904</strain>
    </source>
</reference>
<evidence type="ECO:0000256" key="1">
    <source>
        <dbReference type="ARBA" id="ARBA00022737"/>
    </source>
</evidence>
<dbReference type="Pfam" id="PF12796">
    <property type="entry name" value="Ank_2"/>
    <property type="match status" value="2"/>
</dbReference>
<evidence type="ECO:0000313" key="6">
    <source>
        <dbReference type="Proteomes" id="UP001610446"/>
    </source>
</evidence>
<dbReference type="SUPFAM" id="SSF48403">
    <property type="entry name" value="Ankyrin repeat"/>
    <property type="match status" value="1"/>
</dbReference>
<dbReference type="InterPro" id="IPR036770">
    <property type="entry name" value="Ankyrin_rpt-contain_sf"/>
</dbReference>
<dbReference type="Proteomes" id="UP001610446">
    <property type="component" value="Unassembled WGS sequence"/>
</dbReference>
<keyword evidence="1" id="KW-0677">Repeat</keyword>
<evidence type="ECO:0000313" key="5">
    <source>
        <dbReference type="EMBL" id="KAL2856513.1"/>
    </source>
</evidence>
<keyword evidence="6" id="KW-1185">Reference proteome</keyword>
<dbReference type="SMART" id="SM00248">
    <property type="entry name" value="ANK"/>
    <property type="match status" value="6"/>
</dbReference>
<dbReference type="Gene3D" id="1.25.40.20">
    <property type="entry name" value="Ankyrin repeat-containing domain"/>
    <property type="match status" value="2"/>
</dbReference>
<accession>A0ABR4KZ79</accession>
<dbReference type="PROSITE" id="PS50088">
    <property type="entry name" value="ANK_REPEAT"/>
    <property type="match status" value="4"/>
</dbReference>
<dbReference type="InterPro" id="IPR002110">
    <property type="entry name" value="Ankyrin_rpt"/>
</dbReference>
<evidence type="ECO:0000256" key="3">
    <source>
        <dbReference type="PROSITE-ProRule" id="PRU00023"/>
    </source>
</evidence>
<name>A0ABR4KZ79_9EURO</name>
<feature type="repeat" description="ANK" evidence="3">
    <location>
        <begin position="352"/>
        <end position="380"/>
    </location>
</feature>
<feature type="repeat" description="ANK" evidence="3">
    <location>
        <begin position="168"/>
        <end position="200"/>
    </location>
</feature>
<proteinExistence type="predicted"/>
<dbReference type="PRINTS" id="PR01415">
    <property type="entry name" value="ANKYRIN"/>
</dbReference>
<feature type="repeat" description="ANK" evidence="3">
    <location>
        <begin position="135"/>
        <end position="167"/>
    </location>
</feature>
<dbReference type="PANTHER" id="PTHR24198">
    <property type="entry name" value="ANKYRIN REPEAT AND PROTEIN KINASE DOMAIN-CONTAINING PROTEIN"/>
    <property type="match status" value="1"/>
</dbReference>
<dbReference type="PROSITE" id="PS50297">
    <property type="entry name" value="ANK_REP_REGION"/>
    <property type="match status" value="3"/>
</dbReference>
<organism evidence="5 6">
    <name type="scientific">Aspergillus pseudoustus</name>
    <dbReference type="NCBI Taxonomy" id="1810923"/>
    <lineage>
        <taxon>Eukaryota</taxon>
        <taxon>Fungi</taxon>
        <taxon>Dikarya</taxon>
        <taxon>Ascomycota</taxon>
        <taxon>Pezizomycotina</taxon>
        <taxon>Eurotiomycetes</taxon>
        <taxon>Eurotiomycetidae</taxon>
        <taxon>Eurotiales</taxon>
        <taxon>Aspergillaceae</taxon>
        <taxon>Aspergillus</taxon>
        <taxon>Aspergillus subgen. Nidulantes</taxon>
    </lineage>
</organism>
<feature type="repeat" description="ANK" evidence="3">
    <location>
        <begin position="381"/>
        <end position="414"/>
    </location>
</feature>
<gene>
    <name evidence="5" type="ORF">BJY01DRAFT_242850</name>
</gene>
<protein>
    <submittedName>
        <fullName evidence="5">Ankyrin repeat-containing domain protein</fullName>
    </submittedName>
</protein>
<evidence type="ECO:0000256" key="4">
    <source>
        <dbReference type="SAM" id="MobiDB-lite"/>
    </source>
</evidence>